<comment type="caution">
    <text evidence="2">The sequence shown here is derived from an EMBL/GenBank/DDBJ whole genome shotgun (WGS) entry which is preliminary data.</text>
</comment>
<dbReference type="EMBL" id="QYBC01000001">
    <property type="protein sequence ID" value="RYB07699.1"/>
    <property type="molecule type" value="Genomic_DNA"/>
</dbReference>
<sequence length="66" mass="6704">MRRRRGGGLPASLRGGGAGGGATPAANRSPARRRGPSCRNSARELGRLGRQEAAARTGAAPTPDPR</sequence>
<gene>
    <name evidence="2" type="ORF">D3272_00765</name>
</gene>
<reference evidence="2 3" key="1">
    <citation type="submission" date="2018-09" db="EMBL/GenBank/DDBJ databases">
        <authorList>
            <person name="Grouzdev D.S."/>
            <person name="Krutkina M.S."/>
        </authorList>
    </citation>
    <scope>NUCLEOTIDE SEQUENCE [LARGE SCALE GENOMIC DNA]</scope>
    <source>
        <strain evidence="2 3">RmlP001</strain>
    </source>
</reference>
<proteinExistence type="predicted"/>
<dbReference type="Proteomes" id="UP000289411">
    <property type="component" value="Unassembled WGS sequence"/>
</dbReference>
<protein>
    <submittedName>
        <fullName evidence="2">Uncharacterized protein</fullName>
    </submittedName>
</protein>
<organism evidence="2 3">
    <name type="scientific">Lichenibacterium ramalinae</name>
    <dbReference type="NCBI Taxonomy" id="2316527"/>
    <lineage>
        <taxon>Bacteria</taxon>
        <taxon>Pseudomonadati</taxon>
        <taxon>Pseudomonadota</taxon>
        <taxon>Alphaproteobacteria</taxon>
        <taxon>Hyphomicrobiales</taxon>
        <taxon>Lichenihabitantaceae</taxon>
        <taxon>Lichenibacterium</taxon>
    </lineage>
</organism>
<dbReference type="AlphaFoldDB" id="A0A4Q2RGV8"/>
<name>A0A4Q2RGV8_9HYPH</name>
<evidence type="ECO:0000313" key="2">
    <source>
        <dbReference type="EMBL" id="RYB07699.1"/>
    </source>
</evidence>
<reference evidence="2 3" key="2">
    <citation type="submission" date="2019-02" db="EMBL/GenBank/DDBJ databases">
        <title>'Lichenibacterium ramalinii' gen. nov. sp. nov., 'Lichenibacterium minor' gen. nov. sp. nov.</title>
        <authorList>
            <person name="Pankratov T."/>
        </authorList>
    </citation>
    <scope>NUCLEOTIDE SEQUENCE [LARGE SCALE GENOMIC DNA]</scope>
    <source>
        <strain evidence="2 3">RmlP001</strain>
    </source>
</reference>
<evidence type="ECO:0000256" key="1">
    <source>
        <dbReference type="SAM" id="MobiDB-lite"/>
    </source>
</evidence>
<feature type="compositionally biased region" description="Basic and acidic residues" evidence="1">
    <location>
        <begin position="41"/>
        <end position="50"/>
    </location>
</feature>
<accession>A0A4Q2RGV8</accession>
<keyword evidence="3" id="KW-1185">Reference proteome</keyword>
<evidence type="ECO:0000313" key="3">
    <source>
        <dbReference type="Proteomes" id="UP000289411"/>
    </source>
</evidence>
<feature type="region of interest" description="Disordered" evidence="1">
    <location>
        <begin position="1"/>
        <end position="66"/>
    </location>
</feature>